<reference evidence="2 3" key="1">
    <citation type="journal article" date="2018" name="New Phytol.">
        <title>Phylogenomics of Endogonaceae and evolution of mycorrhizas within Mucoromycota.</title>
        <authorList>
            <person name="Chang Y."/>
            <person name="Desiro A."/>
            <person name="Na H."/>
            <person name="Sandor L."/>
            <person name="Lipzen A."/>
            <person name="Clum A."/>
            <person name="Barry K."/>
            <person name="Grigoriev I.V."/>
            <person name="Martin F.M."/>
            <person name="Stajich J.E."/>
            <person name="Smith M.E."/>
            <person name="Bonito G."/>
            <person name="Spatafora J.W."/>
        </authorList>
    </citation>
    <scope>NUCLEOTIDE SEQUENCE [LARGE SCALE GENOMIC DNA]</scope>
    <source>
        <strain evidence="2 3">AD002</strain>
    </source>
</reference>
<keyword evidence="1" id="KW-0732">Signal</keyword>
<dbReference type="Proteomes" id="UP000274822">
    <property type="component" value="Unassembled WGS sequence"/>
</dbReference>
<keyword evidence="3" id="KW-1185">Reference proteome</keyword>
<name>A0A433QNZ1_9FUNG</name>
<gene>
    <name evidence="2" type="ORF">BC938DRAFT_477698</name>
</gene>
<evidence type="ECO:0000313" key="3">
    <source>
        <dbReference type="Proteomes" id="UP000274822"/>
    </source>
</evidence>
<sequence>MKFSLATAVLCTLFVAKVQAQCTCTTADWTCIQNCCGLLTSFIVGTFSSIAILVSAANTCFGSCTDDTCRSNCFNSNWSGITSVANAVQATASAASATLATDSVASIATASIATASIATASSVSALTTESASTASDSSSSASVLSTASSSVMSSVMSSVISSSIASSSVSASSAKPTIPSSAPAAASVTPAKPTSSTSAGVSDFSHGKVLGAVFVLACSTLFAYL</sequence>
<protein>
    <recommendedName>
        <fullName evidence="4">Extracellular membrane protein CFEM domain-containing protein</fullName>
    </recommendedName>
</protein>
<organism evidence="2 3">
    <name type="scientific">Jimgerdemannia flammicorona</name>
    <dbReference type="NCBI Taxonomy" id="994334"/>
    <lineage>
        <taxon>Eukaryota</taxon>
        <taxon>Fungi</taxon>
        <taxon>Fungi incertae sedis</taxon>
        <taxon>Mucoromycota</taxon>
        <taxon>Mucoromycotina</taxon>
        <taxon>Endogonomycetes</taxon>
        <taxon>Endogonales</taxon>
        <taxon>Endogonaceae</taxon>
        <taxon>Jimgerdemannia</taxon>
    </lineage>
</organism>
<comment type="caution">
    <text evidence="2">The sequence shown here is derived from an EMBL/GenBank/DDBJ whole genome shotgun (WGS) entry which is preliminary data.</text>
</comment>
<evidence type="ECO:0000256" key="1">
    <source>
        <dbReference type="SAM" id="SignalP"/>
    </source>
</evidence>
<feature type="chain" id="PRO_5019561908" description="Extracellular membrane protein CFEM domain-containing protein" evidence="1">
    <location>
        <begin position="21"/>
        <end position="225"/>
    </location>
</feature>
<evidence type="ECO:0008006" key="4">
    <source>
        <dbReference type="Google" id="ProtNLM"/>
    </source>
</evidence>
<dbReference type="EMBL" id="RBNJ01002896">
    <property type="protein sequence ID" value="RUS31496.1"/>
    <property type="molecule type" value="Genomic_DNA"/>
</dbReference>
<accession>A0A433QNZ1</accession>
<proteinExistence type="predicted"/>
<feature type="signal peptide" evidence="1">
    <location>
        <begin position="1"/>
        <end position="20"/>
    </location>
</feature>
<dbReference type="AlphaFoldDB" id="A0A433QNZ1"/>
<evidence type="ECO:0000313" key="2">
    <source>
        <dbReference type="EMBL" id="RUS31496.1"/>
    </source>
</evidence>